<proteinExistence type="predicted"/>
<feature type="compositionally biased region" description="Gly residues" evidence="1">
    <location>
        <begin position="2184"/>
        <end position="2199"/>
    </location>
</feature>
<feature type="region of interest" description="Disordered" evidence="1">
    <location>
        <begin position="2269"/>
        <end position="2309"/>
    </location>
</feature>
<feature type="region of interest" description="Disordered" evidence="1">
    <location>
        <begin position="1690"/>
        <end position="1746"/>
    </location>
</feature>
<dbReference type="EMBL" id="BSDZ01000008">
    <property type="protein sequence ID" value="GLI60669.1"/>
    <property type="molecule type" value="Genomic_DNA"/>
</dbReference>
<feature type="compositionally biased region" description="Low complexity" evidence="1">
    <location>
        <begin position="1164"/>
        <end position="1177"/>
    </location>
</feature>
<feature type="region of interest" description="Disordered" evidence="1">
    <location>
        <begin position="2045"/>
        <end position="2081"/>
    </location>
</feature>
<dbReference type="InterPro" id="IPR051425">
    <property type="entry name" value="Formin_Homology"/>
</dbReference>
<feature type="compositionally biased region" description="Acidic residues" evidence="1">
    <location>
        <begin position="3433"/>
        <end position="3453"/>
    </location>
</feature>
<feature type="compositionally biased region" description="Basic and acidic residues" evidence="1">
    <location>
        <begin position="40"/>
        <end position="49"/>
    </location>
</feature>
<feature type="compositionally biased region" description="Basic residues" evidence="1">
    <location>
        <begin position="3324"/>
        <end position="3333"/>
    </location>
</feature>
<feature type="compositionally biased region" description="Basic and acidic residues" evidence="1">
    <location>
        <begin position="3649"/>
        <end position="3665"/>
    </location>
</feature>
<dbReference type="PANTHER" id="PTHR45725:SF18">
    <property type="entry name" value="ORC1-LIKE AAA ATPASE DOMAIN-CONTAINING PROTEIN"/>
    <property type="match status" value="1"/>
</dbReference>
<accession>A0ABQ5RTM0</accession>
<organism evidence="2 3">
    <name type="scientific">Volvox africanus</name>
    <dbReference type="NCBI Taxonomy" id="51714"/>
    <lineage>
        <taxon>Eukaryota</taxon>
        <taxon>Viridiplantae</taxon>
        <taxon>Chlorophyta</taxon>
        <taxon>core chlorophytes</taxon>
        <taxon>Chlorophyceae</taxon>
        <taxon>CS clade</taxon>
        <taxon>Chlamydomonadales</taxon>
        <taxon>Volvocaceae</taxon>
        <taxon>Volvox</taxon>
    </lineage>
</organism>
<feature type="region of interest" description="Disordered" evidence="1">
    <location>
        <begin position="3564"/>
        <end position="3682"/>
    </location>
</feature>
<feature type="compositionally biased region" description="Low complexity" evidence="1">
    <location>
        <begin position="3337"/>
        <end position="3355"/>
    </location>
</feature>
<dbReference type="PANTHER" id="PTHR45725">
    <property type="entry name" value="FORMIN HOMOLOGY 2 FAMILY MEMBER"/>
    <property type="match status" value="1"/>
</dbReference>
<feature type="compositionally biased region" description="Low complexity" evidence="1">
    <location>
        <begin position="2784"/>
        <end position="2798"/>
    </location>
</feature>
<feature type="region of interest" description="Disordered" evidence="1">
    <location>
        <begin position="3324"/>
        <end position="3363"/>
    </location>
</feature>
<keyword evidence="3" id="KW-1185">Reference proteome</keyword>
<feature type="compositionally biased region" description="Polar residues" evidence="1">
    <location>
        <begin position="1964"/>
        <end position="1973"/>
    </location>
</feature>
<feature type="region of interest" description="Disordered" evidence="1">
    <location>
        <begin position="2484"/>
        <end position="2509"/>
    </location>
</feature>
<feature type="region of interest" description="Disordered" evidence="1">
    <location>
        <begin position="2400"/>
        <end position="2469"/>
    </location>
</feature>
<feature type="compositionally biased region" description="Low complexity" evidence="1">
    <location>
        <begin position="3035"/>
        <end position="3046"/>
    </location>
</feature>
<feature type="compositionally biased region" description="Basic residues" evidence="1">
    <location>
        <begin position="2711"/>
        <end position="2722"/>
    </location>
</feature>
<feature type="compositionally biased region" description="Low complexity" evidence="1">
    <location>
        <begin position="2148"/>
        <end position="2157"/>
    </location>
</feature>
<feature type="compositionally biased region" description="Gly residues" evidence="1">
    <location>
        <begin position="1178"/>
        <end position="1226"/>
    </location>
</feature>
<feature type="compositionally biased region" description="Acidic residues" evidence="1">
    <location>
        <begin position="3462"/>
        <end position="3480"/>
    </location>
</feature>
<feature type="region of interest" description="Disordered" evidence="1">
    <location>
        <begin position="2138"/>
        <end position="2207"/>
    </location>
</feature>
<feature type="region of interest" description="Disordered" evidence="1">
    <location>
        <begin position="1163"/>
        <end position="1229"/>
    </location>
</feature>
<feature type="compositionally biased region" description="Low complexity" evidence="1">
    <location>
        <begin position="1562"/>
        <end position="1580"/>
    </location>
</feature>
<feature type="compositionally biased region" description="Gly residues" evidence="1">
    <location>
        <begin position="1701"/>
        <end position="1717"/>
    </location>
</feature>
<feature type="compositionally biased region" description="Polar residues" evidence="1">
    <location>
        <begin position="2696"/>
        <end position="2706"/>
    </location>
</feature>
<name>A0ABQ5RTM0_9CHLO</name>
<feature type="region of interest" description="Disordered" evidence="1">
    <location>
        <begin position="2988"/>
        <end position="3046"/>
    </location>
</feature>
<protein>
    <submittedName>
        <fullName evidence="2">Uncharacterized protein</fullName>
    </submittedName>
</protein>
<evidence type="ECO:0000313" key="3">
    <source>
        <dbReference type="Proteomes" id="UP001165090"/>
    </source>
</evidence>
<feature type="compositionally biased region" description="Polar residues" evidence="1">
    <location>
        <begin position="113"/>
        <end position="125"/>
    </location>
</feature>
<feature type="compositionally biased region" description="Polar residues" evidence="1">
    <location>
        <begin position="1547"/>
        <end position="1557"/>
    </location>
</feature>
<feature type="compositionally biased region" description="Polar residues" evidence="1">
    <location>
        <begin position="1625"/>
        <end position="1639"/>
    </location>
</feature>
<feature type="compositionally biased region" description="Acidic residues" evidence="1">
    <location>
        <begin position="2066"/>
        <end position="2081"/>
    </location>
</feature>
<dbReference type="Proteomes" id="UP001165090">
    <property type="component" value="Unassembled WGS sequence"/>
</dbReference>
<feature type="non-terminal residue" evidence="2">
    <location>
        <position position="3734"/>
    </location>
</feature>
<feature type="compositionally biased region" description="Gly residues" evidence="1">
    <location>
        <begin position="3616"/>
        <end position="3632"/>
    </location>
</feature>
<feature type="region of interest" description="Disordered" evidence="1">
    <location>
        <begin position="198"/>
        <end position="223"/>
    </location>
</feature>
<gene>
    <name evidence="2" type="ORF">VaNZ11_002870</name>
</gene>
<feature type="region of interest" description="Disordered" evidence="1">
    <location>
        <begin position="40"/>
        <end position="181"/>
    </location>
</feature>
<feature type="region of interest" description="Disordered" evidence="1">
    <location>
        <begin position="2695"/>
        <end position="2836"/>
    </location>
</feature>
<feature type="region of interest" description="Disordered" evidence="1">
    <location>
        <begin position="1545"/>
        <end position="1662"/>
    </location>
</feature>
<feature type="compositionally biased region" description="Polar residues" evidence="1">
    <location>
        <begin position="1498"/>
        <end position="1518"/>
    </location>
</feature>
<sequence>MEQWSGTTAKEGTKMEGDAVLDGIDDSLRHFKALSEALDERLKKREQQPKWEPALARKLASGPPPSRVSAGTVGAMASGDDGSVQEDGAAGSGYADSVLLAARASPVPPDTTPPRTQSQLQPQDTTRVRFRSIHGSPQSTPPCRHNAAAMSSRPAVMAASQSPTLPVRPPPPVQVSNPVPAPAADYTSLLRSTLESPRMSGAGTAAAGPTESPSRVPSRHGMITSSTSVPTVAAALAAAAAAVAAPTAVAAAASVSSPRSTATFTTYSISRQQAAAAASAAGRAGSRGRPAILPGQVQYRDLVAAAQAASHDGGARARAFHADMEEIDAEIDAYVGDYKFEQYAPDAALAVQTAWRARKVRVFFNRYCVVRWKHLQRQLALVFGPLKQLVLAVLHGRRRMLRRTFDEWRDWVFLGNELFFKLMAKLRASIGSVKEYATPQQLWQLCTPPGGDPWTARLTLGALVANVLIRQMPHRTLALYLGAWRRAVALQVAKRQKAGEVLRRMEHKRFWEYVRFLFRFWFRWSVIRVSERLKIPPPIFRPRIPEWDEWLFRHTRSRELHSRMVQLHKGFRVRHFFDFWLFFTRRNKRMREAWYSTAAHHIEAILRNAVNAFKANLAEGRRRRRVKRAVFEGILHLTRRNKTVRRIAKEVHEISLLSQRRLVFRRLREWARANRMLCTAASIQIMARRPLCLIPIYAMLDDSVHMRFMWSWNAWRNYTLGRLRMRCLLGLHLSRANTAHMEIAFKALRKWAELQRAERAREVLKQMCLPAPPHLPSPPTPSSEPTVNPAALSLEGASNMATQQGGGAAAAGVPVTNMQGSDMWPLPQLQQAQQHQLLQRVEVSSLRPSNAGSAATVSIAATITTAASAVTPVDSTASGSGDHEDERADFELFVSLADYPLPPGGTWRSPLDKAEILRRVPAFATDPAMAAAAAVAAATSGMPSTPINASISGAMTAAGSPAEVCVTGGLPAGTVPGNWITGTNLQLTGPTGAAAGPASAGASAQVQAQVPTLQYGNLQSSGQGNPQYLQYNLMAFVAKIQELLQQLLDLEGPFSAQELGKRLVLSVNPQRALTSTQRTWVEMDNPVSNIFLSQGRPDPGLWQRLVGMMVCGVPHPDDPGAHMVDQSRLPLSNRAAAIRHAALLARINLPDYASVPAAAQNENTTGAPAVSGGSASTSGGGSNGGGGGSTGGGGGSTGGAGGSTGDGGSSGGGGSSGSGSSGGAATAGGRRSGIILEEQEQDTMLLHRLCEAEDFLDTCMHVLLGLGGMETPLLRRAIGSIMPRGTLLGDALAELLQPALQADLCAMAANLRHRTHRDRIITLGVDLADKARTYASHRPEFTLTKRDRRGAAVQHVQGAVAARAAAAAAALAARLAGAGAGNSPLPATANVSLEQGVMPLTSAMAAMAAALVGPPPPGPGNSGAGAGKAAGPNDEEDMDVIRARRRAAAIAQAEATAAAVAAAAKAAVAAAAAAAAAGGGGGGVAGGGAGVGGVGAVNTVNPTPPSTADTQATPSPGGTPSRKWRPLKAAGLSKSAVIRMEMLTGKPSGNSLAHSQSPPLTPGSGATAAATGGPAAPPRTSSIPRGLRTERLPGPSPGRGMRGIGLSPANGGQAHGHDVGASAGATASLSPTDALSPTRSRMGAFGRRGSLRNQTSNVWGRGSAGAMSTRAMLAESGAFSFAVRGSELPLSPGGTPAVGKQGTGHYQGQGQQRGAGGTTLNDAPDPDGAPHSPRADTAAGGMATSSGDKHALVNNFLHMTPPGFLSAGKVLNPANFPWPRDVPSQDTVQIKADFILRATLPNLNAMPKLPDIVYGPLGDAPGTQELEPTPEPSLLSHASINSSRALTEAVAAAAAAVSGGGDSSGGGAGAGSTASANASEVLGDIPITAFGGAGGAVAAAAAAAAVAGGASGNMVWSVSGAAIGEQGNDASAASLGIGNIAAGWSRSAMSAHGGHPSGRRVGTAQRSTLSSKGLPSGGVSYPGEHKPQPRRNPSVLSSVQKMYGGSGSVALDKEAMAAALAARRERRTQLMVWQMLGQDLMQDGLVHSAPASPDPHQSLPGLAEGADGEEGEDEERSDDNELTAKVTAVSSNGLPLQDSMPAQLLRMTFESAASFKEAPEPKGIAMAFRDFSLKRKSTEGDIGSDIDSVTGGTPQTGTPGGVSGHSGDESASEPPTPDRASSVNGGGGGAAATASGGGSRLQAGGRPQFRVTTRQLNIFMGAHLRRGSSSGAKSAAWKRYRDKQRKGLTLTADGILVTPFGVQVVREVEEEGEDSDAASNRRGGSAGTGNDPASMAAAAGDGGGVTNPLADGLRRTRTVVLREFASAAPFEEQYDFKKSVWMPPDQRQFMLDDYNLAAEIASGRVGELTPPYLDQLMAPPAESPFLQEFEAELTRTRVGVQRRVQQSHPDRQRAWSRLSRGASVMSRASATGSASVSGAAAVAAGNGGRDSSDSSTTTRRRRLRRPISRYSRRRFPIAESAFLSSDEEREARGTSAATSRGGNEPHKPYVDDLFDEDYFGGINISQAAAVAAAAATAAATHEDQTILQLVRMGAPGFQMLRPIAHVPSAAAAAAAAASAAKDGLSPWSSNAPDSTAALAAVASTASRPAALLRHLSSGTGSARSAASVGARVLSRGASARAAIAAAAAAAAEASNTPAAMLQRTLALEAAIGGDVYDMEVARLPNLTEAAELLGSMFSSNGPSRPTSAKVVRPRSRVRKRGNLRTGQQLLEDPLLQLPSMLQSRAPQPQPPTAPVADGKVPSGASGSARPSRLANGTDDDDAQSEPSVSPSEAGSASSLRGEVTLAAFGARSPRRGRGGEGEADAATEQQKQEAEQHAALMRDDGVRRQLAALRAMWTSDPYSARPGVDPAGLPPPPPNLGAAAASAAAAVAMAAATAAAADGSSDTAAVAARAAAPVRIGAGLARALAEARVEQWALYDRSIEHMAKEFARAMQQLGSSGSGTGEADEDTNFMTSMYGIYGPGGSRPLRSGAFDPTRPASGSSAGPGPGSAASRRRQYDAAFHRQRGRRSSLGADDAATAQSSTSGLSTLLTGHATRGLLDTLEETLATALDPTSLTGLNLQEYDDQLSELMQRLMVAPAASKYMFWKKVQTVQQLRQRMMEDRAMAEQLRSISWADSFNAHRMAPRGTDVNTGRMGPFAAEALEYSDARHRNQLQEERRIAAVRKLRMAQARATREQRAAAAAEAAAAGGSSGGAAAAAAVPPPPQSQVVMRPELSLAPPAGGTLSQEPTPQVGRKAAGDLIGRRAAWVPLISPPPPLPLDQWNQPVEPHPVLERIVAPARLLPKHVPAGATASGRNIVPRRTWRRRRRQKSTTASIAASAASVARPRSAPRPGFRNTLMSAHPDDLNRVLDHTDDGVPLNGAVAVAGLTEGRPLWCAAAAVGGQVCTRSEPGRGGPKRRFASYYRQGRDDNDEYEDNGDEEGAGDGDDGGGQEGKDWEDKEEDDDEEEDDEEEDGEEVYSLADGTNYYRDPGTHAPEAFGDADGFTGWAASEPHRPRSQPTTKEEQRTAATDQRSNGTTVTSARRGLAMPIYMLPTASAAARTAGVPAARGSGGGWRPPQGYAQLRPGAPDLGSETQPPLSQIAGERVPTDGGAMGPDGAGGHSAGGGVEADEGYGNDGVGSAHADAARPELADGDSHHVDGDGDGDGGGPHRRAKRPRLTAAKLQLALARRAELRAQLDARGELLELDEMDLDELEEEADLVDRLVEASI</sequence>
<feature type="compositionally biased region" description="Basic residues" evidence="1">
    <location>
        <begin position="2458"/>
        <end position="2469"/>
    </location>
</feature>
<comment type="caution">
    <text evidence="2">The sequence shown here is derived from an EMBL/GenBank/DDBJ whole genome shotgun (WGS) entry which is preliminary data.</text>
</comment>
<feature type="region of interest" description="Disordered" evidence="1">
    <location>
        <begin position="1948"/>
        <end position="1995"/>
    </location>
</feature>
<evidence type="ECO:0000256" key="1">
    <source>
        <dbReference type="SAM" id="MobiDB-lite"/>
    </source>
</evidence>
<feature type="region of interest" description="Disordered" evidence="1">
    <location>
        <begin position="1414"/>
        <end position="1434"/>
    </location>
</feature>
<feature type="compositionally biased region" description="Low complexity" evidence="1">
    <location>
        <begin position="2998"/>
        <end position="3013"/>
    </location>
</feature>
<feature type="compositionally biased region" description="Low complexity" evidence="1">
    <location>
        <begin position="2727"/>
        <end position="2741"/>
    </location>
</feature>
<feature type="compositionally biased region" description="Low complexity" evidence="1">
    <location>
        <begin position="2426"/>
        <end position="2444"/>
    </location>
</feature>
<feature type="region of interest" description="Disordered" evidence="1">
    <location>
        <begin position="3409"/>
        <end position="3551"/>
    </location>
</feature>
<feature type="region of interest" description="Disordered" evidence="1">
    <location>
        <begin position="1498"/>
        <end position="1529"/>
    </location>
</feature>
<reference evidence="2 3" key="1">
    <citation type="journal article" date="2023" name="IScience">
        <title>Expanded male sex-determining region conserved during the evolution of homothallism in the green alga Volvox.</title>
        <authorList>
            <person name="Yamamoto K."/>
            <person name="Matsuzaki R."/>
            <person name="Mahakham W."/>
            <person name="Heman W."/>
            <person name="Sekimoto H."/>
            <person name="Kawachi M."/>
            <person name="Minakuchi Y."/>
            <person name="Toyoda A."/>
            <person name="Nozaki H."/>
        </authorList>
    </citation>
    <scope>NUCLEOTIDE SEQUENCE [LARGE SCALE GENOMIC DNA]</scope>
    <source>
        <strain evidence="2 3">NIES-4468</strain>
    </source>
</reference>
<evidence type="ECO:0000313" key="2">
    <source>
        <dbReference type="EMBL" id="GLI60669.1"/>
    </source>
</evidence>
<feature type="compositionally biased region" description="Low complexity" evidence="1">
    <location>
        <begin position="3564"/>
        <end position="3573"/>
    </location>
</feature>
<feature type="compositionally biased region" description="Polar residues" evidence="1">
    <location>
        <begin position="3531"/>
        <end position="3545"/>
    </location>
</feature>